<protein>
    <submittedName>
        <fullName evidence="1">Uncharacterized protein</fullName>
    </submittedName>
</protein>
<feature type="non-terminal residue" evidence="1">
    <location>
        <position position="9"/>
    </location>
</feature>
<dbReference type="EMBL" id="CM022215">
    <property type="protein sequence ID" value="KAF7011578.1"/>
    <property type="molecule type" value="Genomic_DNA"/>
</dbReference>
<organism evidence="1">
    <name type="scientific">Triticum aestivum</name>
    <name type="common">Wheat</name>
    <dbReference type="NCBI Taxonomy" id="4565"/>
    <lineage>
        <taxon>Eukaryota</taxon>
        <taxon>Viridiplantae</taxon>
        <taxon>Streptophyta</taxon>
        <taxon>Embryophyta</taxon>
        <taxon>Tracheophyta</taxon>
        <taxon>Spermatophyta</taxon>
        <taxon>Magnoliopsida</taxon>
        <taxon>Liliopsida</taxon>
        <taxon>Poales</taxon>
        <taxon>Poaceae</taxon>
        <taxon>BOP clade</taxon>
        <taxon>Pooideae</taxon>
        <taxon>Triticodae</taxon>
        <taxon>Triticeae</taxon>
        <taxon>Triticinae</taxon>
        <taxon>Triticum</taxon>
    </lineage>
</organism>
<name>A0A9R1EJG5_WHEAT</name>
<reference evidence="1" key="2">
    <citation type="submission" date="2020-03" db="EMBL/GenBank/DDBJ databases">
        <title>The second near-complete assembly of the hexaploid bread wheat (Triticum aestivum) genome.</title>
        <authorList>
            <person name="Zimin A.V."/>
            <person name="Puiu D."/>
            <person name="Shumante A."/>
            <person name="Alonge M."/>
            <person name="Salzberg S.L."/>
        </authorList>
    </citation>
    <scope>NUCLEOTIDE SEQUENCE</scope>
    <source>
        <tissue evidence="1">Leaf</tissue>
    </source>
</reference>
<reference evidence="1" key="1">
    <citation type="journal article" date="2017" name="Gigascience">
        <title>The first near-complete assembly of the hexaploid bread wheat genome, Triticum aestivum.</title>
        <authorList>
            <person name="Zimin A.V."/>
            <person name="Puiu D."/>
            <person name="Hall R."/>
            <person name="Kingan S."/>
            <person name="Clavijo B.J."/>
            <person name="Salzberg S.L."/>
        </authorList>
    </citation>
    <scope>NUCLEOTIDE SEQUENCE</scope>
    <source>
        <tissue evidence="1">Leaf</tissue>
    </source>
</reference>
<proteinExistence type="predicted"/>
<gene>
    <name evidence="1" type="ORF">CFC21_025864</name>
</gene>
<feature type="non-terminal residue" evidence="1">
    <location>
        <position position="1"/>
    </location>
</feature>
<accession>A0A9R1EJG5</accession>
<dbReference type="Proteomes" id="UP000815260">
    <property type="component" value="Chromosome 2B"/>
</dbReference>
<evidence type="ECO:0000313" key="1">
    <source>
        <dbReference type="EMBL" id="KAF7011578.1"/>
    </source>
</evidence>
<sequence length="9" mass="832">AAAAAAEEE</sequence>
<comment type="caution">
    <text evidence="1">The sequence shown here is derived from an EMBL/GenBank/DDBJ whole genome shotgun (WGS) entry which is preliminary data.</text>
</comment>